<evidence type="ECO:0000259" key="4">
    <source>
        <dbReference type="PROSITE" id="PS51525"/>
    </source>
</evidence>
<keyword evidence="6" id="KW-1185">Reference proteome</keyword>
<feature type="region of interest" description="Disordered" evidence="2">
    <location>
        <begin position="579"/>
        <end position="615"/>
    </location>
</feature>
<evidence type="ECO:0008006" key="7">
    <source>
        <dbReference type="Google" id="ProtNLM"/>
    </source>
</evidence>
<keyword evidence="1" id="KW-0103">Bromodomain</keyword>
<dbReference type="OrthoDB" id="21449at2759"/>
<feature type="region of interest" description="Disordered" evidence="2">
    <location>
        <begin position="131"/>
        <end position="223"/>
    </location>
</feature>
<organism evidence="5 6">
    <name type="scientific">Zizania palustris</name>
    <name type="common">Northern wild rice</name>
    <dbReference type="NCBI Taxonomy" id="103762"/>
    <lineage>
        <taxon>Eukaryota</taxon>
        <taxon>Viridiplantae</taxon>
        <taxon>Streptophyta</taxon>
        <taxon>Embryophyta</taxon>
        <taxon>Tracheophyta</taxon>
        <taxon>Spermatophyta</taxon>
        <taxon>Magnoliopsida</taxon>
        <taxon>Liliopsida</taxon>
        <taxon>Poales</taxon>
        <taxon>Poaceae</taxon>
        <taxon>BOP clade</taxon>
        <taxon>Oryzoideae</taxon>
        <taxon>Oryzeae</taxon>
        <taxon>Zizaniinae</taxon>
        <taxon>Zizania</taxon>
    </lineage>
</organism>
<dbReference type="EMBL" id="JAAALK010000953">
    <property type="protein sequence ID" value="KAG8043534.1"/>
    <property type="molecule type" value="Genomic_DNA"/>
</dbReference>
<dbReference type="Pfam" id="PF00439">
    <property type="entry name" value="Bromodomain"/>
    <property type="match status" value="1"/>
</dbReference>
<dbReference type="PROSITE" id="PS50014">
    <property type="entry name" value="BROMODOMAIN_2"/>
    <property type="match status" value="1"/>
</dbReference>
<gene>
    <name evidence="5" type="ORF">GUJ93_ZPchr0458g22369</name>
</gene>
<feature type="domain" description="NET" evidence="4">
    <location>
        <begin position="423"/>
        <end position="504"/>
    </location>
</feature>
<name>A0A8J5VEY1_ZIZPA</name>
<evidence type="ECO:0000313" key="5">
    <source>
        <dbReference type="EMBL" id="KAG8043534.1"/>
    </source>
</evidence>
<accession>A0A8J5VEY1</accession>
<comment type="caution">
    <text evidence="5">The sequence shown here is derived from an EMBL/GenBank/DDBJ whole genome shotgun (WGS) entry which is preliminary data.</text>
</comment>
<sequence length="615" mass="66664">MATQGALTLTMAKAQLIARFAVEAAPPQLSSILRRPRRGVPRMLDTIVEEEAEAAVGTELPTSYALLLRAAAAAAAAAKTPPPRHNVVMTGGGSSARTETKVYADIHRPILRMSIDGQDLSFLPSRADPRIVGSTRHREKKISSPFSSLFPSPPLTGTAAPHAEPSPAPAPAMASALLAGRSGAHHQWGDTRAPLASVPPNSDPSHHSLQRANGSTTARAPPVASQVSVYVSLRPTALAHREALALRDRLAGELVQVRALIARIDTWQQQQLLRQQSQLKDHVSPRRDLPPPQGKLRSAMLKRCEQILAKLRKDKRSIWFNAPVEVDRLGLHDYHTVIKSPMDLGTVKANLAAGRYPSPTPSPPTSGSRSTMRYGTTLPDTRSTPLPERKLLEPPIPVPSELPLATALVQVKPRAGNVKTRKPKAREPNKREMTLEEKNMLRVGLESLPEEKMRNVLQIVRKRNINPELVEGEIELDIDEMDVETQWELDRFVNNFKKALNKSRRAAILNGENADVVNASVANDSDALVNDIVPTMVDNGYVDSKNPDKSTALAEQVDEYVDIGDEMPTATYQSVEIEKDAEVASSGSGSSSSSGSDSGCSRDSISESGNARSLV</sequence>
<evidence type="ECO:0000256" key="1">
    <source>
        <dbReference type="PROSITE-ProRule" id="PRU00035"/>
    </source>
</evidence>
<evidence type="ECO:0000256" key="2">
    <source>
        <dbReference type="SAM" id="MobiDB-lite"/>
    </source>
</evidence>
<proteinExistence type="predicted"/>
<evidence type="ECO:0000313" key="6">
    <source>
        <dbReference type="Proteomes" id="UP000729402"/>
    </source>
</evidence>
<dbReference type="PROSITE" id="PS51525">
    <property type="entry name" value="NET"/>
    <property type="match status" value="1"/>
</dbReference>
<dbReference type="InterPro" id="IPR027353">
    <property type="entry name" value="NET_dom"/>
</dbReference>
<feature type="compositionally biased region" description="Low complexity" evidence="2">
    <location>
        <begin position="585"/>
        <end position="609"/>
    </location>
</feature>
<dbReference type="InterPro" id="IPR001487">
    <property type="entry name" value="Bromodomain"/>
</dbReference>
<protein>
    <recommendedName>
        <fullName evidence="7">NET domain-containing protein</fullName>
    </recommendedName>
</protein>
<dbReference type="PANTHER" id="PTHR45926">
    <property type="entry name" value="OSJNBA0053K19.4 PROTEIN"/>
    <property type="match status" value="1"/>
</dbReference>
<feature type="domain" description="Bromo" evidence="3">
    <location>
        <begin position="312"/>
        <end position="358"/>
    </location>
</feature>
<dbReference type="Pfam" id="PF17035">
    <property type="entry name" value="BET"/>
    <property type="match status" value="1"/>
</dbReference>
<evidence type="ECO:0000259" key="3">
    <source>
        <dbReference type="PROSITE" id="PS50014"/>
    </source>
</evidence>
<dbReference type="Proteomes" id="UP000729402">
    <property type="component" value="Unassembled WGS sequence"/>
</dbReference>
<reference evidence="5" key="2">
    <citation type="submission" date="2021-02" db="EMBL/GenBank/DDBJ databases">
        <authorList>
            <person name="Kimball J.A."/>
            <person name="Haas M.W."/>
            <person name="Macchietto M."/>
            <person name="Kono T."/>
            <person name="Duquette J."/>
            <person name="Shao M."/>
        </authorList>
    </citation>
    <scope>NUCLEOTIDE SEQUENCE</scope>
    <source>
        <tissue evidence="5">Fresh leaf tissue</tissue>
    </source>
</reference>
<dbReference type="AlphaFoldDB" id="A0A8J5VEY1"/>
<feature type="region of interest" description="Disordered" evidence="2">
    <location>
        <begin position="353"/>
        <end position="388"/>
    </location>
</feature>
<reference evidence="5" key="1">
    <citation type="journal article" date="2021" name="bioRxiv">
        <title>Whole Genome Assembly and Annotation of Northern Wild Rice, Zizania palustris L., Supports a Whole Genome Duplication in the Zizania Genus.</title>
        <authorList>
            <person name="Haas M."/>
            <person name="Kono T."/>
            <person name="Macchietto M."/>
            <person name="Millas R."/>
            <person name="McGilp L."/>
            <person name="Shao M."/>
            <person name="Duquette J."/>
            <person name="Hirsch C.N."/>
            <person name="Kimball J."/>
        </authorList>
    </citation>
    <scope>NUCLEOTIDE SEQUENCE</scope>
    <source>
        <tissue evidence="5">Fresh leaf tissue</tissue>
    </source>
</reference>